<name>A0ABQ0MS54_9GAMM</name>
<organism evidence="1 2">
    <name type="scientific">Colwellia marinimaniae</name>
    <dbReference type="NCBI Taxonomy" id="1513592"/>
    <lineage>
        <taxon>Bacteria</taxon>
        <taxon>Pseudomonadati</taxon>
        <taxon>Pseudomonadota</taxon>
        <taxon>Gammaproteobacteria</taxon>
        <taxon>Alteromonadales</taxon>
        <taxon>Colwelliaceae</taxon>
        <taxon>Colwellia</taxon>
    </lineage>
</organism>
<evidence type="ECO:0000313" key="2">
    <source>
        <dbReference type="Proteomes" id="UP000197068"/>
    </source>
</evidence>
<dbReference type="RefSeq" id="WP_057181182.1">
    <property type="nucleotide sequence ID" value="NZ_BDQM01000004.1"/>
</dbReference>
<sequence length="120" mass="14643">MRFFAYLYQFKSNLYRFFQLKRTIITKEQKTTYAQELRLVQKKDLRLRCKKAAQEIQYLGRFSHWPIAKVKVKIEKNSLIYLDVSRSRRTFFADKIQGQDKIMRVFDKTLLSDKRVKRLP</sequence>
<evidence type="ECO:0000313" key="1">
    <source>
        <dbReference type="EMBL" id="GAW95203.1"/>
    </source>
</evidence>
<comment type="caution">
    <text evidence="1">The sequence shown here is derived from an EMBL/GenBank/DDBJ whole genome shotgun (WGS) entry which is preliminary data.</text>
</comment>
<keyword evidence="2" id="KW-1185">Reference proteome</keyword>
<protein>
    <submittedName>
        <fullName evidence="1">Uncharacterized protein</fullName>
    </submittedName>
</protein>
<reference evidence="1 2" key="1">
    <citation type="submission" date="2017-06" db="EMBL/GenBank/DDBJ databases">
        <title>Whole Genome Sequences of Colwellia marinimaniae MTCD1.</title>
        <authorList>
            <person name="Kusumoto H."/>
            <person name="Inoue M."/>
            <person name="Tanikawa K."/>
            <person name="Maeji H."/>
            <person name="Cameron J.H."/>
            <person name="Bartlett D.H."/>
        </authorList>
    </citation>
    <scope>NUCLEOTIDE SEQUENCE [LARGE SCALE GENOMIC DNA]</scope>
    <source>
        <strain evidence="1 2">MTCD1</strain>
    </source>
</reference>
<gene>
    <name evidence="1" type="ORF">MTCD1_00802</name>
</gene>
<accession>A0ABQ0MS54</accession>
<proteinExistence type="predicted"/>
<dbReference type="EMBL" id="BDQM01000004">
    <property type="protein sequence ID" value="GAW95203.1"/>
    <property type="molecule type" value="Genomic_DNA"/>
</dbReference>
<dbReference type="Proteomes" id="UP000197068">
    <property type="component" value="Unassembled WGS sequence"/>
</dbReference>